<dbReference type="Proteomes" id="UP001396334">
    <property type="component" value="Unassembled WGS sequence"/>
</dbReference>
<keyword evidence="5" id="KW-0539">Nucleus</keyword>
<proteinExistence type="predicted"/>
<dbReference type="InterPro" id="IPR044283">
    <property type="entry name" value="FAMA/SPEECHLESS/MUTE-like"/>
</dbReference>
<comment type="caution">
    <text evidence="7">The sequence shown here is derived from an EMBL/GenBank/DDBJ whole genome shotgun (WGS) entry which is preliminary data.</text>
</comment>
<dbReference type="EMBL" id="JBBPBN010000005">
    <property type="protein sequence ID" value="KAK9038134.1"/>
    <property type="molecule type" value="Genomic_DNA"/>
</dbReference>
<evidence type="ECO:0000313" key="8">
    <source>
        <dbReference type="Proteomes" id="UP001396334"/>
    </source>
</evidence>
<feature type="domain" description="BHLH" evidence="6">
    <location>
        <begin position="1"/>
        <end position="36"/>
    </location>
</feature>
<protein>
    <recommendedName>
        <fullName evidence="6">BHLH domain-containing protein</fullName>
    </recommendedName>
</protein>
<dbReference type="InterPro" id="IPR036638">
    <property type="entry name" value="HLH_DNA-bd_sf"/>
</dbReference>
<gene>
    <name evidence="7" type="ORF">V6N11_023023</name>
</gene>
<dbReference type="SUPFAM" id="SSF47459">
    <property type="entry name" value="HLH, helix-loop-helix DNA-binding domain"/>
    <property type="match status" value="1"/>
</dbReference>
<evidence type="ECO:0000259" key="6">
    <source>
        <dbReference type="PROSITE" id="PS50888"/>
    </source>
</evidence>
<dbReference type="PANTHER" id="PTHR46684">
    <property type="entry name" value="TRANSCRIPTION FACTOR FAMA"/>
    <property type="match status" value="1"/>
</dbReference>
<evidence type="ECO:0000256" key="3">
    <source>
        <dbReference type="ARBA" id="ARBA00023125"/>
    </source>
</evidence>
<keyword evidence="4" id="KW-0804">Transcription</keyword>
<keyword evidence="3" id="KW-0238">DNA-binding</keyword>
<evidence type="ECO:0000256" key="4">
    <source>
        <dbReference type="ARBA" id="ARBA00023163"/>
    </source>
</evidence>
<dbReference type="InterPro" id="IPR011598">
    <property type="entry name" value="bHLH_dom"/>
</dbReference>
<evidence type="ECO:0000256" key="5">
    <source>
        <dbReference type="ARBA" id="ARBA00023242"/>
    </source>
</evidence>
<name>A0ABR2TLG6_9ROSI</name>
<accession>A0ABR2TLG6</accession>
<evidence type="ECO:0000256" key="1">
    <source>
        <dbReference type="ARBA" id="ARBA00004123"/>
    </source>
</evidence>
<keyword evidence="8" id="KW-1185">Reference proteome</keyword>
<dbReference type="PANTHER" id="PTHR46684:SF1">
    <property type="entry name" value="TRANSCRIPTION FACTOR MUTE"/>
    <property type="match status" value="1"/>
</dbReference>
<evidence type="ECO:0000256" key="2">
    <source>
        <dbReference type="ARBA" id="ARBA00023015"/>
    </source>
</evidence>
<evidence type="ECO:0000313" key="7">
    <source>
        <dbReference type="EMBL" id="KAK9038134.1"/>
    </source>
</evidence>
<sequence length="124" mass="13677">MNKHLKVLRFLTPCFYIRRGDQASIIGGVIEFIKELQQVLQSLELKKQRKTLSSGPSPTIPNSLHLPAKPNHSPIGFESVEEVGACCNSPLADVEARISGSNILLKIVCQQITGQILKIIDVFI</sequence>
<organism evidence="7 8">
    <name type="scientific">Hibiscus sabdariffa</name>
    <name type="common">roselle</name>
    <dbReference type="NCBI Taxonomy" id="183260"/>
    <lineage>
        <taxon>Eukaryota</taxon>
        <taxon>Viridiplantae</taxon>
        <taxon>Streptophyta</taxon>
        <taxon>Embryophyta</taxon>
        <taxon>Tracheophyta</taxon>
        <taxon>Spermatophyta</taxon>
        <taxon>Magnoliopsida</taxon>
        <taxon>eudicotyledons</taxon>
        <taxon>Gunneridae</taxon>
        <taxon>Pentapetalae</taxon>
        <taxon>rosids</taxon>
        <taxon>malvids</taxon>
        <taxon>Malvales</taxon>
        <taxon>Malvaceae</taxon>
        <taxon>Malvoideae</taxon>
        <taxon>Hibiscus</taxon>
    </lineage>
</organism>
<dbReference type="PROSITE" id="PS50888">
    <property type="entry name" value="BHLH"/>
    <property type="match status" value="1"/>
</dbReference>
<keyword evidence="2" id="KW-0805">Transcription regulation</keyword>
<comment type="subcellular location">
    <subcellularLocation>
        <location evidence="1">Nucleus</location>
    </subcellularLocation>
</comment>
<reference evidence="7 8" key="1">
    <citation type="journal article" date="2024" name="G3 (Bethesda)">
        <title>Genome assembly of Hibiscus sabdariffa L. provides insights into metabolisms of medicinal natural products.</title>
        <authorList>
            <person name="Kim T."/>
        </authorList>
    </citation>
    <scope>NUCLEOTIDE SEQUENCE [LARGE SCALE GENOMIC DNA]</scope>
    <source>
        <strain evidence="7">TK-2024</strain>
        <tissue evidence="7">Old leaves</tissue>
    </source>
</reference>